<feature type="compositionally biased region" description="Low complexity" evidence="10">
    <location>
        <begin position="1"/>
        <end position="11"/>
    </location>
</feature>
<proteinExistence type="inferred from homology"/>
<comment type="subcellular location">
    <subcellularLocation>
        <location evidence="1">Endoplasmic reticulum membrane</location>
        <topology evidence="1">Multi-pass membrane protein</topology>
    </subcellularLocation>
</comment>
<evidence type="ECO:0008006" key="14">
    <source>
        <dbReference type="Google" id="ProtNLM"/>
    </source>
</evidence>
<evidence type="ECO:0000313" key="12">
    <source>
        <dbReference type="EMBL" id="KAG0144164.1"/>
    </source>
</evidence>
<dbReference type="PANTHER" id="PTHR21072">
    <property type="entry name" value="GPI TRANSAMIDASE COMPONENT PIG-S"/>
    <property type="match status" value="1"/>
</dbReference>
<accession>A0A9P6NDL6</accession>
<reference evidence="12" key="1">
    <citation type="submission" date="2013-11" db="EMBL/GenBank/DDBJ databases">
        <title>Genome sequence of the fusiform rust pathogen reveals effectors for host alternation and coevolution with pine.</title>
        <authorList>
            <consortium name="DOE Joint Genome Institute"/>
            <person name="Smith K."/>
            <person name="Pendleton A."/>
            <person name="Kubisiak T."/>
            <person name="Anderson C."/>
            <person name="Salamov A."/>
            <person name="Aerts A."/>
            <person name="Riley R."/>
            <person name="Clum A."/>
            <person name="Lindquist E."/>
            <person name="Ence D."/>
            <person name="Campbell M."/>
            <person name="Kronenberg Z."/>
            <person name="Feau N."/>
            <person name="Dhillon B."/>
            <person name="Hamelin R."/>
            <person name="Burleigh J."/>
            <person name="Smith J."/>
            <person name="Yandell M."/>
            <person name="Nelson C."/>
            <person name="Grigoriev I."/>
            <person name="Davis J."/>
        </authorList>
    </citation>
    <scope>NUCLEOTIDE SEQUENCE</scope>
    <source>
        <strain evidence="12">G11</strain>
    </source>
</reference>
<feature type="transmembrane region" description="Helical" evidence="11">
    <location>
        <begin position="489"/>
        <end position="508"/>
    </location>
</feature>
<evidence type="ECO:0000256" key="2">
    <source>
        <dbReference type="ARBA" id="ARBA00004687"/>
    </source>
</evidence>
<evidence type="ECO:0000313" key="13">
    <source>
        <dbReference type="Proteomes" id="UP000886653"/>
    </source>
</evidence>
<dbReference type="GO" id="GO:0042765">
    <property type="term" value="C:GPI-anchor transamidase complex"/>
    <property type="evidence" value="ECO:0007669"/>
    <property type="project" value="InterPro"/>
</dbReference>
<keyword evidence="9" id="KW-0325">Glycoprotein</keyword>
<dbReference type="PANTHER" id="PTHR21072:SF13">
    <property type="entry name" value="GPI TRANSAMIDASE COMPONENT PIG-S"/>
    <property type="match status" value="1"/>
</dbReference>
<keyword evidence="7 11" id="KW-1133">Transmembrane helix</keyword>
<evidence type="ECO:0000256" key="7">
    <source>
        <dbReference type="ARBA" id="ARBA00022989"/>
    </source>
</evidence>
<feature type="compositionally biased region" description="Low complexity" evidence="10">
    <location>
        <begin position="181"/>
        <end position="192"/>
    </location>
</feature>
<dbReference type="AlphaFoldDB" id="A0A9P6NDL6"/>
<dbReference type="GO" id="GO:0016255">
    <property type="term" value="P:attachment of GPI anchor to protein"/>
    <property type="evidence" value="ECO:0007669"/>
    <property type="project" value="InterPro"/>
</dbReference>
<dbReference type="Pfam" id="PF10510">
    <property type="entry name" value="PIG-S"/>
    <property type="match status" value="1"/>
</dbReference>
<name>A0A9P6NDL6_9BASI</name>
<dbReference type="GO" id="GO:0006506">
    <property type="term" value="P:GPI anchor biosynthetic process"/>
    <property type="evidence" value="ECO:0007669"/>
    <property type="project" value="UniProtKB-KW"/>
</dbReference>
<evidence type="ECO:0000256" key="9">
    <source>
        <dbReference type="ARBA" id="ARBA00023180"/>
    </source>
</evidence>
<evidence type="ECO:0000256" key="6">
    <source>
        <dbReference type="ARBA" id="ARBA00022824"/>
    </source>
</evidence>
<dbReference type="InterPro" id="IPR019540">
    <property type="entry name" value="PtdIno-glycan_biosynth_class_S"/>
</dbReference>
<evidence type="ECO:0000256" key="11">
    <source>
        <dbReference type="SAM" id="Phobius"/>
    </source>
</evidence>
<organism evidence="12 13">
    <name type="scientific">Cronartium quercuum f. sp. fusiforme G11</name>
    <dbReference type="NCBI Taxonomy" id="708437"/>
    <lineage>
        <taxon>Eukaryota</taxon>
        <taxon>Fungi</taxon>
        <taxon>Dikarya</taxon>
        <taxon>Basidiomycota</taxon>
        <taxon>Pucciniomycotina</taxon>
        <taxon>Pucciniomycetes</taxon>
        <taxon>Pucciniales</taxon>
        <taxon>Coleosporiaceae</taxon>
        <taxon>Cronartium</taxon>
    </lineage>
</organism>
<evidence type="ECO:0000256" key="3">
    <source>
        <dbReference type="ARBA" id="ARBA00005316"/>
    </source>
</evidence>
<comment type="caution">
    <text evidence="12">The sequence shown here is derived from an EMBL/GenBank/DDBJ whole genome shotgun (WGS) entry which is preliminary data.</text>
</comment>
<evidence type="ECO:0000256" key="10">
    <source>
        <dbReference type="SAM" id="MobiDB-lite"/>
    </source>
</evidence>
<keyword evidence="8 11" id="KW-0472">Membrane</keyword>
<protein>
    <recommendedName>
        <fullName evidence="14">GPI transamidase component PIG-S</fullName>
    </recommendedName>
</protein>
<evidence type="ECO:0000256" key="4">
    <source>
        <dbReference type="ARBA" id="ARBA00022502"/>
    </source>
</evidence>
<feature type="transmembrane region" description="Helical" evidence="11">
    <location>
        <begin position="36"/>
        <end position="54"/>
    </location>
</feature>
<evidence type="ECO:0000256" key="8">
    <source>
        <dbReference type="ARBA" id="ARBA00023136"/>
    </source>
</evidence>
<evidence type="ECO:0000256" key="1">
    <source>
        <dbReference type="ARBA" id="ARBA00004477"/>
    </source>
</evidence>
<dbReference type="Proteomes" id="UP000886653">
    <property type="component" value="Unassembled WGS sequence"/>
</dbReference>
<keyword evidence="6" id="KW-0256">Endoplasmic reticulum</keyword>
<feature type="region of interest" description="Disordered" evidence="10">
    <location>
        <begin position="1"/>
        <end position="28"/>
    </location>
</feature>
<evidence type="ECO:0000256" key="5">
    <source>
        <dbReference type="ARBA" id="ARBA00022692"/>
    </source>
</evidence>
<gene>
    <name evidence="12" type="ORF">CROQUDRAFT_660341</name>
</gene>
<sequence>MSEPSTSTSTKTETETETETSSHSPKVDESTNESRLKIILSFWLVIILSLPIWWQTTKIERRNLPESEFEHWFSLNPCPIRFPIHLSSSLPTINKQSLKQEINKLSATLESHKTDYEDEIDIITARCFDFHLYPNIDKPHADLVIYHQQPPTSSSTATSIPITLSSSNKPKELLRRIAPLSRSSTSSSSSSSNQGKDSRVVKYSGHFKLVFSLMNEDLNELGHISQWDIRESIRVHLAPQLTTLAPLHNFTFETQILHYAPLTHPPTELNLLHGTSTDQKKLFIVEEEDLKAFINEADWSLASQVSMDPVLHFVLYIPSINHRPFKIRRKDGSLDNEGAFVRPQWGSVIIYNPENPNIEFLNITSLFKPISIFSQQLLSLLGLTSKIDQISLEAIMRKRILETTINSLNDVDVIIKLSNEQTNMRISLDVQKQLQQTLKLLESVEEELNLDGNLNKCIKDIIQVNKLTSMAIFNPKMLSLLYFPDEHKYAIYTPLFGPIFFPLVISLFKELKKYFINRKQKAEKKEKDE</sequence>
<keyword evidence="4" id="KW-0337">GPI-anchor biosynthesis</keyword>
<keyword evidence="13" id="KW-1185">Reference proteome</keyword>
<dbReference type="OrthoDB" id="28748at2759"/>
<comment type="pathway">
    <text evidence="2">Glycolipid biosynthesis; glycosylphosphatidylinositol-anchor biosynthesis.</text>
</comment>
<keyword evidence="5 11" id="KW-0812">Transmembrane</keyword>
<dbReference type="EMBL" id="MU167301">
    <property type="protein sequence ID" value="KAG0144164.1"/>
    <property type="molecule type" value="Genomic_DNA"/>
</dbReference>
<comment type="similarity">
    <text evidence="3">Belongs to the PIGS family.</text>
</comment>
<feature type="region of interest" description="Disordered" evidence="10">
    <location>
        <begin position="178"/>
        <end position="198"/>
    </location>
</feature>